<evidence type="ECO:0000259" key="2">
    <source>
        <dbReference type="Pfam" id="PF00582"/>
    </source>
</evidence>
<dbReference type="InterPro" id="IPR006015">
    <property type="entry name" value="Universal_stress_UspA"/>
</dbReference>
<dbReference type="InterPro" id="IPR014729">
    <property type="entry name" value="Rossmann-like_a/b/a_fold"/>
</dbReference>
<evidence type="ECO:0000313" key="3">
    <source>
        <dbReference type="EMBL" id="PRY84901.1"/>
    </source>
</evidence>
<dbReference type="Pfam" id="PF00582">
    <property type="entry name" value="Usp"/>
    <property type="match status" value="1"/>
</dbReference>
<keyword evidence="4" id="KW-1185">Reference proteome</keyword>
<reference evidence="3 4" key="1">
    <citation type="submission" date="2018-03" db="EMBL/GenBank/DDBJ databases">
        <title>Genomic Encyclopedia of Archaeal and Bacterial Type Strains, Phase II (KMG-II): from individual species to whole genera.</title>
        <authorList>
            <person name="Goeker M."/>
        </authorList>
    </citation>
    <scope>NUCLEOTIDE SEQUENCE [LARGE SCALE GENOMIC DNA]</scope>
    <source>
        <strain evidence="3 4">DSM 27929</strain>
    </source>
</reference>
<dbReference type="Proteomes" id="UP000238157">
    <property type="component" value="Unassembled WGS sequence"/>
</dbReference>
<dbReference type="OrthoDB" id="1522603at2"/>
<protein>
    <submittedName>
        <fullName evidence="3">Nucleotide-binding universal stress UspA family protein</fullName>
    </submittedName>
</protein>
<evidence type="ECO:0000313" key="4">
    <source>
        <dbReference type="Proteomes" id="UP000238157"/>
    </source>
</evidence>
<dbReference type="PRINTS" id="PR01438">
    <property type="entry name" value="UNVRSLSTRESS"/>
</dbReference>
<dbReference type="PANTHER" id="PTHR46268:SF6">
    <property type="entry name" value="UNIVERSAL STRESS PROTEIN UP12"/>
    <property type="match status" value="1"/>
</dbReference>
<dbReference type="Gene3D" id="3.40.50.620">
    <property type="entry name" value="HUPs"/>
    <property type="match status" value="2"/>
</dbReference>
<name>A0A2T0WDY2_9BACT</name>
<comment type="similarity">
    <text evidence="1">Belongs to the universal stress protein A family.</text>
</comment>
<accession>A0A2T0WDY2</accession>
<dbReference type="PANTHER" id="PTHR46268">
    <property type="entry name" value="STRESS RESPONSE PROTEIN NHAX"/>
    <property type="match status" value="1"/>
</dbReference>
<dbReference type="AlphaFoldDB" id="A0A2T0WDY2"/>
<evidence type="ECO:0000256" key="1">
    <source>
        <dbReference type="ARBA" id="ARBA00008791"/>
    </source>
</evidence>
<feature type="domain" description="UspA" evidence="2">
    <location>
        <begin position="1"/>
        <end position="142"/>
    </location>
</feature>
<dbReference type="EMBL" id="PVTR01000016">
    <property type="protein sequence ID" value="PRY84901.1"/>
    <property type="molecule type" value="Genomic_DNA"/>
</dbReference>
<dbReference type="RefSeq" id="WP_106135369.1">
    <property type="nucleotide sequence ID" value="NZ_PVTR01000016.1"/>
</dbReference>
<dbReference type="InterPro" id="IPR006016">
    <property type="entry name" value="UspA"/>
</dbReference>
<proteinExistence type="inferred from homology"/>
<gene>
    <name evidence="3" type="ORF">CLW00_11660</name>
</gene>
<dbReference type="CDD" id="cd00293">
    <property type="entry name" value="USP-like"/>
    <property type="match status" value="1"/>
</dbReference>
<dbReference type="SUPFAM" id="SSF52402">
    <property type="entry name" value="Adenine nucleotide alpha hydrolases-like"/>
    <property type="match status" value="2"/>
</dbReference>
<sequence>MKRIIVPVDFSKYSENAFLTALKIAEKTNSSITCINVVGSSLDWDKLSEKKKNENQNIIDAVAEAKDKLKAFVLDHKLGGVPVEMFVDVGFPFNVILNVAESHKADLIVIGAYGKEHTKEKFLGSNLQKVLRDANCPVLAVKNAMDGNAMRKMAFASMFDEDSRPAFTKMKAVLKDFKTSVHFLYVNTPSEFTNSSDAQKKMDKYAKGFEDLVIHKHIYNHKETENGIVDFADSHKMGFIGIASTNRKGKNSYLVGVTDTVLFKSDLPVLSVKVN</sequence>
<comment type="caution">
    <text evidence="3">The sequence shown here is derived from an EMBL/GenBank/DDBJ whole genome shotgun (WGS) entry which is preliminary data.</text>
</comment>
<organism evidence="3 4">
    <name type="scientific">Mongoliibacter ruber</name>
    <dbReference type="NCBI Taxonomy" id="1750599"/>
    <lineage>
        <taxon>Bacteria</taxon>
        <taxon>Pseudomonadati</taxon>
        <taxon>Bacteroidota</taxon>
        <taxon>Cytophagia</taxon>
        <taxon>Cytophagales</taxon>
        <taxon>Cyclobacteriaceae</taxon>
        <taxon>Mongoliibacter</taxon>
    </lineage>
</organism>